<evidence type="ECO:0000313" key="1">
    <source>
        <dbReference type="EMBL" id="ORX65713.1"/>
    </source>
</evidence>
<protein>
    <submittedName>
        <fullName evidence="1">Uncharacterized protein</fullName>
    </submittedName>
</protein>
<dbReference type="STRING" id="61395.A0A1Y1VWX9"/>
<dbReference type="GeneID" id="63806535"/>
<dbReference type="Proteomes" id="UP000193922">
    <property type="component" value="Unassembled WGS sequence"/>
</dbReference>
<reference evidence="1 2" key="1">
    <citation type="submission" date="2016-07" db="EMBL/GenBank/DDBJ databases">
        <title>Pervasive Adenine N6-methylation of Active Genes in Fungi.</title>
        <authorList>
            <consortium name="DOE Joint Genome Institute"/>
            <person name="Mondo S.J."/>
            <person name="Dannebaum R.O."/>
            <person name="Kuo R.C."/>
            <person name="Labutti K."/>
            <person name="Haridas S."/>
            <person name="Kuo A."/>
            <person name="Salamov A."/>
            <person name="Ahrendt S.R."/>
            <person name="Lipzen A."/>
            <person name="Sullivan W."/>
            <person name="Andreopoulos W.B."/>
            <person name="Clum A."/>
            <person name="Lindquist E."/>
            <person name="Daum C."/>
            <person name="Ramamoorthy G.K."/>
            <person name="Gryganskyi A."/>
            <person name="Culley D."/>
            <person name="Magnuson J.K."/>
            <person name="James T.Y."/>
            <person name="O'Malley M.A."/>
            <person name="Stajich J.E."/>
            <person name="Spatafora J.W."/>
            <person name="Visel A."/>
            <person name="Grigoriev I.V."/>
        </authorList>
    </citation>
    <scope>NUCLEOTIDE SEQUENCE [LARGE SCALE GENOMIC DNA]</scope>
    <source>
        <strain evidence="1 2">ATCC 12442</strain>
    </source>
</reference>
<dbReference type="RefSeq" id="XP_040739821.1">
    <property type="nucleotide sequence ID" value="XM_040889887.1"/>
</dbReference>
<dbReference type="OrthoDB" id="2147978at2759"/>
<keyword evidence="2" id="KW-1185">Reference proteome</keyword>
<dbReference type="AlphaFoldDB" id="A0A1Y1VWX9"/>
<accession>A0A1Y1VWX9</accession>
<evidence type="ECO:0000313" key="2">
    <source>
        <dbReference type="Proteomes" id="UP000193922"/>
    </source>
</evidence>
<name>A0A1Y1VWX9_9FUNG</name>
<organism evidence="1 2">
    <name type="scientific">Linderina pennispora</name>
    <dbReference type="NCBI Taxonomy" id="61395"/>
    <lineage>
        <taxon>Eukaryota</taxon>
        <taxon>Fungi</taxon>
        <taxon>Fungi incertae sedis</taxon>
        <taxon>Zoopagomycota</taxon>
        <taxon>Kickxellomycotina</taxon>
        <taxon>Kickxellomycetes</taxon>
        <taxon>Kickxellales</taxon>
        <taxon>Kickxellaceae</taxon>
        <taxon>Linderina</taxon>
    </lineage>
</organism>
<comment type="caution">
    <text evidence="1">The sequence shown here is derived from an EMBL/GenBank/DDBJ whole genome shotgun (WGS) entry which is preliminary data.</text>
</comment>
<sequence length="125" mass="14337">MTFQRLAALSTRARIAPRLVRGGHGAQHFNEPGGYLFGVKPGQKYEKEGWETIWVGRVSGLRLLWRPSVFTTSRTPGKGTALDDLIALVRRQARAQVRTWARQEAERQMREEGDVLEYKHTEYRA</sequence>
<proteinExistence type="predicted"/>
<dbReference type="EMBL" id="MCFD01000022">
    <property type="protein sequence ID" value="ORX65713.1"/>
    <property type="molecule type" value="Genomic_DNA"/>
</dbReference>
<gene>
    <name evidence="1" type="ORF">DL89DRAFT_286804</name>
</gene>